<dbReference type="SUPFAM" id="SSF53955">
    <property type="entry name" value="Lysozyme-like"/>
    <property type="match status" value="1"/>
</dbReference>
<dbReference type="PRINTS" id="PR00684">
    <property type="entry name" value="T4LYSOZYME"/>
</dbReference>
<dbReference type="RefSeq" id="YP_009211554.1">
    <property type="nucleotide sequence ID" value="NC_028940.1"/>
</dbReference>
<dbReference type="Pfam" id="PF00959">
    <property type="entry name" value="Phage_lysozyme"/>
    <property type="match status" value="1"/>
</dbReference>
<dbReference type="InterPro" id="IPR001165">
    <property type="entry name" value="T4-type_lysozyme"/>
</dbReference>
<evidence type="ECO:0000256" key="1">
    <source>
        <dbReference type="ARBA" id="ARBA00022529"/>
    </source>
</evidence>
<sequence>MDIFGMLRIDEGCKLELYKDTEGYWTIGIGQLITKNPSKDVARNELDKLMGRICNGKITQQEAEELFNTSVEKARKGIQNNPTLKPVYDSLDEIRRCALINMVFQMGLAGVVGFPKGMRLLKANQWAQAAIELADSKWQKTQTPNRANRVISTFKTGTWKAYENL</sequence>
<keyword evidence="3 4" id="KW-0378">Hydrolase</keyword>
<dbReference type="GO" id="GO:0009253">
    <property type="term" value="P:peptidoglycan catabolic process"/>
    <property type="evidence" value="ECO:0007669"/>
    <property type="project" value="InterPro"/>
</dbReference>
<dbReference type="PANTHER" id="PTHR37406">
    <property type="entry name" value="T4-TYPE LYSOZYME 1-RELATED"/>
    <property type="match status" value="1"/>
</dbReference>
<organism evidence="4 5">
    <name type="scientific">Pectobacterium bacteriophage PM2</name>
    <dbReference type="NCBI Taxonomy" id="1429794"/>
    <lineage>
        <taxon>Viruses</taxon>
        <taxon>Duplodnaviria</taxon>
        <taxon>Heunggongvirae</taxon>
        <taxon>Uroviricota</taxon>
        <taxon>Caudoviricetes</taxon>
        <taxon>Pantevenvirales</taxon>
        <taxon>Straboviridae</taxon>
        <taxon>Tevenvirinae</taxon>
        <taxon>Mosugukvirus</taxon>
        <taxon>Mosugukvirus pm2</taxon>
    </lineage>
</organism>
<keyword evidence="3" id="KW-0326">Glycosidase</keyword>
<evidence type="ECO:0000313" key="5">
    <source>
        <dbReference type="Proteomes" id="UP000030739"/>
    </source>
</evidence>
<keyword evidence="2 3" id="KW-0081">Bacteriolytic enzyme</keyword>
<dbReference type="KEGG" id="vg:26638026"/>
<accession>A0A0A0Q2F3</accession>
<dbReference type="EMBL" id="KF835987">
    <property type="protein sequence ID" value="AHY25095.1"/>
    <property type="molecule type" value="Genomic_DNA"/>
</dbReference>
<keyword evidence="5" id="KW-1185">Reference proteome</keyword>
<dbReference type="InterPro" id="IPR023346">
    <property type="entry name" value="Lysozyme-like_dom_sf"/>
</dbReference>
<dbReference type="GO" id="GO:0016998">
    <property type="term" value="P:cell wall macromolecule catabolic process"/>
    <property type="evidence" value="ECO:0007669"/>
    <property type="project" value="InterPro"/>
</dbReference>
<dbReference type="InterPro" id="IPR052619">
    <property type="entry name" value="Phage_lysozyme-like"/>
</dbReference>
<dbReference type="EC" id="3.2.1.17" evidence="3"/>
<evidence type="ECO:0000256" key="2">
    <source>
        <dbReference type="ARBA" id="ARBA00022638"/>
    </source>
</evidence>
<dbReference type="Gene3D" id="1.10.530.40">
    <property type="match status" value="1"/>
</dbReference>
<proteinExistence type="inferred from homology"/>
<dbReference type="InterPro" id="IPR023347">
    <property type="entry name" value="Lysozyme_dom_sf"/>
</dbReference>
<gene>
    <name evidence="4" type="ORF">PM2_133</name>
</gene>
<dbReference type="GO" id="GO:0003796">
    <property type="term" value="F:lysozyme activity"/>
    <property type="evidence" value="ECO:0007669"/>
    <property type="project" value="UniProtKB-EC"/>
</dbReference>
<protein>
    <recommendedName>
        <fullName evidence="3">Lysozyme</fullName>
        <ecNumber evidence="3">3.2.1.17</ecNumber>
    </recommendedName>
</protein>
<dbReference type="PANTHER" id="PTHR37406:SF1">
    <property type="entry name" value="T4-TYPE LYSOZYME 1-RELATED"/>
    <property type="match status" value="1"/>
</dbReference>
<comment type="catalytic activity">
    <reaction evidence="3">
        <text>Hydrolysis of (1-&gt;4)-beta-linkages between N-acetylmuramic acid and N-acetyl-D-glucosamine residues in a peptidoglycan and between N-acetyl-D-glucosamine residues in chitodextrins.</text>
        <dbReference type="EC" id="3.2.1.17"/>
    </reaction>
</comment>
<comment type="similarity">
    <text evidence="3">Belongs to the glycosyl hydrolase 24 family.</text>
</comment>
<reference evidence="4 5" key="1">
    <citation type="journal article" date="2015" name="Plant Pathol. J.">
        <title>Isolation and Genomic Characterization of the T4-Like Bacteriophage PM2 Infecting Pectobacterium carotovorum subsp. carotovorum.</title>
        <authorList>
            <person name="Lim J.A."/>
            <person name="Lee D.H."/>
            <person name="Heu S."/>
        </authorList>
    </citation>
    <scope>NUCLEOTIDE SEQUENCE [LARGE SCALE GENOMIC DNA]</scope>
</reference>
<dbReference type="GeneID" id="26638026"/>
<dbReference type="CDD" id="cd00735">
    <property type="entry name" value="T4-like_lys"/>
    <property type="match status" value="1"/>
</dbReference>
<dbReference type="GO" id="GO:0031640">
    <property type="term" value="P:killing of cells of another organism"/>
    <property type="evidence" value="ECO:0007669"/>
    <property type="project" value="UniProtKB-KW"/>
</dbReference>
<evidence type="ECO:0000313" key="4">
    <source>
        <dbReference type="EMBL" id="AHY25095.1"/>
    </source>
</evidence>
<name>A0A0A0Q2F3_9CAUD</name>
<evidence type="ECO:0000256" key="3">
    <source>
        <dbReference type="RuleBase" id="RU003788"/>
    </source>
</evidence>
<dbReference type="InterPro" id="IPR002196">
    <property type="entry name" value="Glyco_hydro_24"/>
</dbReference>
<keyword evidence="1 3" id="KW-0929">Antimicrobial</keyword>
<dbReference type="GO" id="GO:0042742">
    <property type="term" value="P:defense response to bacterium"/>
    <property type="evidence" value="ECO:0007669"/>
    <property type="project" value="UniProtKB-KW"/>
</dbReference>
<dbReference type="Proteomes" id="UP000030739">
    <property type="component" value="Segment"/>
</dbReference>
<dbReference type="OrthoDB" id="2186at10239"/>